<dbReference type="PRINTS" id="PR00354">
    <property type="entry name" value="7FE8SFRDOXIN"/>
</dbReference>
<dbReference type="Proteomes" id="UP000002440">
    <property type="component" value="Chromosome"/>
</dbReference>
<dbReference type="InterPro" id="IPR017900">
    <property type="entry name" value="4Fe4S_Fe_S_CS"/>
</dbReference>
<dbReference type="Gene3D" id="3.30.70.20">
    <property type="match status" value="1"/>
</dbReference>
<dbReference type="STRING" id="265072.Mfla_0562"/>
<evidence type="ECO:0000256" key="8">
    <source>
        <dbReference type="ARBA" id="ARBA00023004"/>
    </source>
</evidence>
<comment type="function">
    <text evidence="11">Ferredoxins are iron-sulfur proteins that transfer electrons in a wide variety of metabolic reactions.</text>
</comment>
<keyword evidence="9 11" id="KW-0411">Iron-sulfur</keyword>
<gene>
    <name evidence="13" type="ordered locus">Mfla_0562</name>
</gene>
<dbReference type="PANTHER" id="PTHR42859:SF2">
    <property type="entry name" value="FERREDOXIN"/>
    <property type="match status" value="1"/>
</dbReference>
<evidence type="ECO:0000256" key="10">
    <source>
        <dbReference type="ARBA" id="ARBA00023291"/>
    </source>
</evidence>
<evidence type="ECO:0000256" key="2">
    <source>
        <dbReference type="ARBA" id="ARBA00001966"/>
    </source>
</evidence>
<dbReference type="EMBL" id="CP000284">
    <property type="protein sequence ID" value="ABE48832.1"/>
    <property type="molecule type" value="Genomic_DNA"/>
</dbReference>
<sequence length="101" mass="11178">MTTVVTDNCLKCRFTECVTSCPVSAFRAGPEMLYIDSETCIDCGACVPKCPVQAIYEDLDLPEDMLQWIDINASEAKLWPKITAKDVPLEGALDRKQSLGF</sequence>
<dbReference type="InterPro" id="IPR000813">
    <property type="entry name" value="7Fe_ferredoxin"/>
</dbReference>
<dbReference type="InterPro" id="IPR022569">
    <property type="entry name" value="Fd_C"/>
</dbReference>
<dbReference type="InterPro" id="IPR017896">
    <property type="entry name" value="4Fe4S_Fe-S-bd"/>
</dbReference>
<evidence type="ECO:0000256" key="5">
    <source>
        <dbReference type="ARBA" id="ARBA00022723"/>
    </source>
</evidence>
<dbReference type="InterPro" id="IPR050294">
    <property type="entry name" value="RnfB_subfamily"/>
</dbReference>
<dbReference type="Pfam" id="PF11953">
    <property type="entry name" value="DUF3470"/>
    <property type="match status" value="1"/>
</dbReference>
<keyword evidence="3 11" id="KW-0813">Transport</keyword>
<keyword evidence="6 11" id="KW-0677">Repeat</keyword>
<dbReference type="GO" id="GO:0051538">
    <property type="term" value="F:3 iron, 4 sulfur cluster binding"/>
    <property type="evidence" value="ECO:0007669"/>
    <property type="project" value="UniProtKB-KW"/>
</dbReference>
<dbReference type="PANTHER" id="PTHR42859">
    <property type="entry name" value="OXIDOREDUCTASE"/>
    <property type="match status" value="1"/>
</dbReference>
<evidence type="ECO:0000256" key="11">
    <source>
        <dbReference type="RuleBase" id="RU364098"/>
    </source>
</evidence>
<comment type="cofactor">
    <cofactor evidence="2 11">
        <name>[4Fe-4S] cluster</name>
        <dbReference type="ChEBI" id="CHEBI:49883"/>
    </cofactor>
</comment>
<dbReference type="GO" id="GO:0051539">
    <property type="term" value="F:4 iron, 4 sulfur cluster binding"/>
    <property type="evidence" value="ECO:0007669"/>
    <property type="project" value="UniProtKB-KW"/>
</dbReference>
<dbReference type="PROSITE" id="PS51379">
    <property type="entry name" value="4FE4S_FER_2"/>
    <property type="match status" value="2"/>
</dbReference>
<dbReference type="PROSITE" id="PS00198">
    <property type="entry name" value="4FE4S_FER_1"/>
    <property type="match status" value="1"/>
</dbReference>
<evidence type="ECO:0000313" key="13">
    <source>
        <dbReference type="EMBL" id="ABE48832.1"/>
    </source>
</evidence>
<accession>Q1H3V5</accession>
<dbReference type="KEGG" id="mfa:Mfla_0562"/>
<evidence type="ECO:0000256" key="7">
    <source>
        <dbReference type="ARBA" id="ARBA00022982"/>
    </source>
</evidence>
<evidence type="ECO:0000259" key="12">
    <source>
        <dbReference type="PROSITE" id="PS51379"/>
    </source>
</evidence>
<dbReference type="RefSeq" id="WP_011478929.1">
    <property type="nucleotide sequence ID" value="NC_007947.1"/>
</dbReference>
<evidence type="ECO:0000256" key="6">
    <source>
        <dbReference type="ARBA" id="ARBA00022737"/>
    </source>
</evidence>
<feature type="domain" description="4Fe-4S ferredoxin-type" evidence="12">
    <location>
        <begin position="31"/>
        <end position="60"/>
    </location>
</feature>
<keyword evidence="14" id="KW-1185">Reference proteome</keyword>
<keyword evidence="5 11" id="KW-0479">Metal-binding</keyword>
<keyword evidence="4 11" id="KW-0004">4Fe-4S</keyword>
<evidence type="ECO:0000256" key="1">
    <source>
        <dbReference type="ARBA" id="ARBA00001927"/>
    </source>
</evidence>
<dbReference type="AlphaFoldDB" id="Q1H3V5"/>
<evidence type="ECO:0000256" key="4">
    <source>
        <dbReference type="ARBA" id="ARBA00022485"/>
    </source>
</evidence>
<keyword evidence="8 11" id="KW-0408">Iron</keyword>
<dbReference type="Pfam" id="PF12800">
    <property type="entry name" value="Fer4_4"/>
    <property type="match status" value="1"/>
</dbReference>
<reference evidence="13 14" key="1">
    <citation type="submission" date="2006-03" db="EMBL/GenBank/DDBJ databases">
        <title>Complete sequence of Methylobacillus flagellatus KT.</title>
        <authorList>
            <consortium name="US DOE Joint Genome Institute"/>
            <person name="Copeland A."/>
            <person name="Lucas S."/>
            <person name="Lapidus A."/>
            <person name="Barry K."/>
            <person name="Detter J.C."/>
            <person name="Glavina del Rio T."/>
            <person name="Hammon N."/>
            <person name="Israni S."/>
            <person name="Dalin E."/>
            <person name="Tice H."/>
            <person name="Pitluck S."/>
            <person name="Brettin T."/>
            <person name="Bruce D."/>
            <person name="Han C."/>
            <person name="Tapia R."/>
            <person name="Saunders E."/>
            <person name="Gilna P."/>
            <person name="Schmutz J."/>
            <person name="Larimer F."/>
            <person name="Land M."/>
            <person name="Kyrpides N."/>
            <person name="Anderson I."/>
            <person name="Richardson P."/>
        </authorList>
    </citation>
    <scope>NUCLEOTIDE SEQUENCE [LARGE SCALE GENOMIC DNA]</scope>
    <source>
        <strain evidence="14">KT / ATCC 51484 / DSM 6875</strain>
    </source>
</reference>
<evidence type="ECO:0000313" key="14">
    <source>
        <dbReference type="Proteomes" id="UP000002440"/>
    </source>
</evidence>
<keyword evidence="10 11" id="KW-0003">3Fe-4S</keyword>
<dbReference type="GO" id="GO:0046872">
    <property type="term" value="F:metal ion binding"/>
    <property type="evidence" value="ECO:0007669"/>
    <property type="project" value="UniProtKB-KW"/>
</dbReference>
<dbReference type="OrthoDB" id="9803397at2"/>
<comment type="cofactor">
    <cofactor evidence="1 11">
        <name>[3Fe-4S] cluster</name>
        <dbReference type="ChEBI" id="CHEBI:21137"/>
    </cofactor>
</comment>
<dbReference type="Pfam" id="PF00037">
    <property type="entry name" value="Fer4"/>
    <property type="match status" value="1"/>
</dbReference>
<organism evidence="13 14">
    <name type="scientific">Methylobacillus flagellatus (strain ATCC 51484 / DSM 6875 / VKM B-1610 / KT)</name>
    <dbReference type="NCBI Taxonomy" id="265072"/>
    <lineage>
        <taxon>Bacteria</taxon>
        <taxon>Pseudomonadati</taxon>
        <taxon>Pseudomonadota</taxon>
        <taxon>Betaproteobacteria</taxon>
        <taxon>Nitrosomonadales</taxon>
        <taxon>Methylophilaceae</taxon>
        <taxon>Methylobacillus</taxon>
    </lineage>
</organism>
<name>Q1H3V5_METFK</name>
<dbReference type="GO" id="GO:0009055">
    <property type="term" value="F:electron transfer activity"/>
    <property type="evidence" value="ECO:0007669"/>
    <property type="project" value="InterPro"/>
</dbReference>
<evidence type="ECO:0000256" key="3">
    <source>
        <dbReference type="ARBA" id="ARBA00022448"/>
    </source>
</evidence>
<feature type="domain" description="4Fe-4S ferredoxin-type" evidence="12">
    <location>
        <begin position="1"/>
        <end position="30"/>
    </location>
</feature>
<protein>
    <recommendedName>
        <fullName evidence="11">Ferredoxin</fullName>
    </recommendedName>
</protein>
<evidence type="ECO:0000256" key="9">
    <source>
        <dbReference type="ARBA" id="ARBA00023014"/>
    </source>
</evidence>
<proteinExistence type="predicted"/>
<dbReference type="HOGENOM" id="CLU_139698_0_0_4"/>
<dbReference type="SUPFAM" id="SSF54862">
    <property type="entry name" value="4Fe-4S ferredoxins"/>
    <property type="match status" value="1"/>
</dbReference>
<keyword evidence="7 11" id="KW-0249">Electron transport</keyword>
<dbReference type="eggNOG" id="COG1146">
    <property type="taxonomic scope" value="Bacteria"/>
</dbReference>